<accession>A0A6S7DRN5</accession>
<feature type="domain" description="DUF7661" evidence="1">
    <location>
        <begin position="1"/>
        <end position="67"/>
    </location>
</feature>
<evidence type="ECO:0000313" key="2">
    <source>
        <dbReference type="EMBL" id="CAB3880581.1"/>
    </source>
</evidence>
<dbReference type="EMBL" id="CADILG010000023">
    <property type="protein sequence ID" value="CAB3880581.1"/>
    <property type="molecule type" value="Genomic_DNA"/>
</dbReference>
<organism evidence="2 3">
    <name type="scientific">Achromobacter anxifer</name>
    <dbReference type="NCBI Taxonomy" id="1287737"/>
    <lineage>
        <taxon>Bacteria</taxon>
        <taxon>Pseudomonadati</taxon>
        <taxon>Pseudomonadota</taxon>
        <taxon>Betaproteobacteria</taxon>
        <taxon>Burkholderiales</taxon>
        <taxon>Alcaligenaceae</taxon>
        <taxon>Achromobacter</taxon>
    </lineage>
</organism>
<dbReference type="AlphaFoldDB" id="A0A6S7DRN5"/>
<proteinExistence type="predicted"/>
<protein>
    <recommendedName>
        <fullName evidence="1">DUF7661 domain-containing protein</fullName>
    </recommendedName>
</protein>
<evidence type="ECO:0000259" key="1">
    <source>
        <dbReference type="Pfam" id="PF24697"/>
    </source>
</evidence>
<dbReference type="Proteomes" id="UP000494117">
    <property type="component" value="Unassembled WGS sequence"/>
</dbReference>
<evidence type="ECO:0000313" key="3">
    <source>
        <dbReference type="Proteomes" id="UP000494117"/>
    </source>
</evidence>
<keyword evidence="3" id="KW-1185">Reference proteome</keyword>
<sequence length="69" mass="7760">MRFDIYGRFQLDIQREGAAWAVYRSEGGKRVRVSDLAIPADVSGDELAEYLDDIYHEASGPGDRVARID</sequence>
<reference evidence="2 3" key="1">
    <citation type="submission" date="2020-04" db="EMBL/GenBank/DDBJ databases">
        <authorList>
            <person name="De Canck E."/>
        </authorList>
    </citation>
    <scope>NUCLEOTIDE SEQUENCE [LARGE SCALE GENOMIC DNA]</scope>
    <source>
        <strain evidence="2 3">LMG 26858</strain>
    </source>
</reference>
<dbReference type="RefSeq" id="WP_175208022.1">
    <property type="nucleotide sequence ID" value="NZ_CADILG010000023.1"/>
</dbReference>
<name>A0A6S7DRN5_9BURK</name>
<dbReference type="Pfam" id="PF24697">
    <property type="entry name" value="DUF7661"/>
    <property type="match status" value="1"/>
</dbReference>
<gene>
    <name evidence="2" type="ORF">LMG26858_03206</name>
</gene>
<dbReference type="InterPro" id="IPR056078">
    <property type="entry name" value="DUF7661"/>
</dbReference>